<organism evidence="1 2">
    <name type="scientific">Diaporthe helianthi</name>
    <dbReference type="NCBI Taxonomy" id="158607"/>
    <lineage>
        <taxon>Eukaryota</taxon>
        <taxon>Fungi</taxon>
        <taxon>Dikarya</taxon>
        <taxon>Ascomycota</taxon>
        <taxon>Pezizomycotina</taxon>
        <taxon>Sordariomycetes</taxon>
        <taxon>Sordariomycetidae</taxon>
        <taxon>Diaporthales</taxon>
        <taxon>Diaporthaceae</taxon>
        <taxon>Diaporthe</taxon>
    </lineage>
</organism>
<name>A0A2P5HU62_DIAHE</name>
<proteinExistence type="predicted"/>
<reference evidence="1" key="1">
    <citation type="submission" date="2017-09" db="EMBL/GenBank/DDBJ databases">
        <title>Polyketide synthases of a Diaporthe helianthi virulent isolate.</title>
        <authorList>
            <person name="Baroncelli R."/>
        </authorList>
    </citation>
    <scope>NUCLEOTIDE SEQUENCE [LARGE SCALE GENOMIC DNA]</scope>
    <source>
        <strain evidence="1">7/96</strain>
    </source>
</reference>
<dbReference type="InParanoid" id="A0A2P5HU62"/>
<sequence length="97" mass="10165">MHGVPSCRSGPRAMAADVGQLSTRFIGCSRTASALGGLWGLLISASMFQKRCPAPAEMPFRQRSEKVVLADGPAAGGLRCTTPTAIHTARDLGMPPR</sequence>
<gene>
    <name evidence="1" type="ORF">DHEL01_v207815</name>
</gene>
<evidence type="ECO:0000313" key="2">
    <source>
        <dbReference type="Proteomes" id="UP000094444"/>
    </source>
</evidence>
<keyword evidence="2" id="KW-1185">Reference proteome</keyword>
<accession>A0A2P5HU62</accession>
<dbReference type="EMBL" id="MAVT02000733">
    <property type="protein sequence ID" value="POS73798.1"/>
    <property type="molecule type" value="Genomic_DNA"/>
</dbReference>
<dbReference type="AlphaFoldDB" id="A0A2P5HU62"/>
<dbReference type="Proteomes" id="UP000094444">
    <property type="component" value="Unassembled WGS sequence"/>
</dbReference>
<protein>
    <submittedName>
        <fullName evidence="1">Uncharacterized protein</fullName>
    </submittedName>
</protein>
<comment type="caution">
    <text evidence="1">The sequence shown here is derived from an EMBL/GenBank/DDBJ whole genome shotgun (WGS) entry which is preliminary data.</text>
</comment>
<evidence type="ECO:0000313" key="1">
    <source>
        <dbReference type="EMBL" id="POS73798.1"/>
    </source>
</evidence>